<dbReference type="PANTHER" id="PTHR21301:SF10">
    <property type="entry name" value="REVERSE TRANSCRIPTASE DOMAIN-CONTAINING PROTEIN"/>
    <property type="match status" value="1"/>
</dbReference>
<feature type="non-terminal residue" evidence="2">
    <location>
        <position position="921"/>
    </location>
</feature>
<dbReference type="PROSITE" id="PS50878">
    <property type="entry name" value="RT_POL"/>
    <property type="match status" value="1"/>
</dbReference>
<dbReference type="Proteomes" id="UP000053097">
    <property type="component" value="Unassembled WGS sequence"/>
</dbReference>
<dbReference type="InterPro" id="IPR035901">
    <property type="entry name" value="GIY-YIG_endonuc_sf"/>
</dbReference>
<dbReference type="PANTHER" id="PTHR21301">
    <property type="entry name" value="REVERSE TRANSCRIPTASE"/>
    <property type="match status" value="1"/>
</dbReference>
<dbReference type="Pfam" id="PF26215">
    <property type="entry name" value="HTH_animal"/>
    <property type="match status" value="1"/>
</dbReference>
<dbReference type="Gene3D" id="3.40.1440.10">
    <property type="entry name" value="GIY-YIG endonuclease"/>
    <property type="match status" value="1"/>
</dbReference>
<name>A0A026WR17_OOCBI</name>
<dbReference type="EMBL" id="KK107121">
    <property type="protein sequence ID" value="EZA58487.1"/>
    <property type="molecule type" value="Genomic_DNA"/>
</dbReference>
<dbReference type="OMA" id="QYLMFDS"/>
<gene>
    <name evidence="2" type="ORF">X777_01108</name>
</gene>
<dbReference type="InterPro" id="IPR000477">
    <property type="entry name" value="RT_dom"/>
</dbReference>
<reference evidence="2 3" key="1">
    <citation type="journal article" date="2014" name="Curr. Biol.">
        <title>The genome of the clonal raider ant Cerapachys biroi.</title>
        <authorList>
            <person name="Oxley P.R."/>
            <person name="Ji L."/>
            <person name="Fetter-Pruneda I."/>
            <person name="McKenzie S.K."/>
            <person name="Li C."/>
            <person name="Hu H."/>
            <person name="Zhang G."/>
            <person name="Kronauer D.J."/>
        </authorList>
    </citation>
    <scope>NUCLEOTIDE SEQUENCE [LARGE SCALE GENOMIC DNA]</scope>
</reference>
<proteinExistence type="predicted"/>
<keyword evidence="3" id="KW-1185">Reference proteome</keyword>
<protein>
    <recommendedName>
        <fullName evidence="1">Reverse transcriptase domain-containing protein</fullName>
    </recommendedName>
</protein>
<evidence type="ECO:0000259" key="1">
    <source>
        <dbReference type="PROSITE" id="PS50878"/>
    </source>
</evidence>
<dbReference type="OrthoDB" id="10057701at2759"/>
<accession>A0A026WR17</accession>
<feature type="non-terminal residue" evidence="2">
    <location>
        <position position="1"/>
    </location>
</feature>
<dbReference type="CDD" id="cd10442">
    <property type="entry name" value="GIY-YIG_PLEs"/>
    <property type="match status" value="1"/>
</dbReference>
<dbReference type="InterPro" id="IPR058912">
    <property type="entry name" value="HTH_animal"/>
</dbReference>
<organism evidence="2 3">
    <name type="scientific">Ooceraea biroi</name>
    <name type="common">Clonal raider ant</name>
    <name type="synonym">Cerapachys biroi</name>
    <dbReference type="NCBI Taxonomy" id="2015173"/>
    <lineage>
        <taxon>Eukaryota</taxon>
        <taxon>Metazoa</taxon>
        <taxon>Ecdysozoa</taxon>
        <taxon>Arthropoda</taxon>
        <taxon>Hexapoda</taxon>
        <taxon>Insecta</taxon>
        <taxon>Pterygota</taxon>
        <taxon>Neoptera</taxon>
        <taxon>Endopterygota</taxon>
        <taxon>Hymenoptera</taxon>
        <taxon>Apocrita</taxon>
        <taxon>Aculeata</taxon>
        <taxon>Formicoidea</taxon>
        <taxon>Formicidae</taxon>
        <taxon>Dorylinae</taxon>
        <taxon>Ooceraea</taxon>
    </lineage>
</organism>
<evidence type="ECO:0000313" key="3">
    <source>
        <dbReference type="Proteomes" id="UP000053097"/>
    </source>
</evidence>
<evidence type="ECO:0000313" key="2">
    <source>
        <dbReference type="EMBL" id="EZA58487.1"/>
    </source>
</evidence>
<dbReference type="AlphaFoldDB" id="A0A026WR17"/>
<feature type="domain" description="Reverse transcriptase" evidence="1">
    <location>
        <begin position="247"/>
        <end position="478"/>
    </location>
</feature>
<sequence>THPLPPNAIVIDPDFFPIPSLRAALRHTDPNVGIPLIVRGHLYPILFPASLLRRHRCIIHFDSLYSSPPSQIVRVLSQVKGIQFPDLKRDQRTDRSRAYVWGVSLICLIITLTDVTEHLVLDVIKNLQSKCFRLPVDIVNDIRFCISSSVHRLLNNRIHNGPMDNYFIRAFAKCRKFLNENKDIMVTKVDKGQVTVVMDRIGYIAQMKELLDDESTYVKLERNPIKKVTNRVNELVKSWFASDIIDEYTYKRVRISECNISRCYGLPKIHKLGYPLKIIVSAVDSPLYNIATFFHKILTDSIDKPKSYVGNISFDVVSLFTNIPKDLVKKAIEKRWSMISTVTKFNLDQFLFAIDIILDSTSFTFDGQLYSQIFSSPMGSPLSPVLADMVLDDLETSCIGSLDFRMKMYVRYVNDIFMILPTDKVQQVLALLNNFHSRLKRGTYFIGSKKSIFFRSTENLNAHLDRRRDTFKYEAAGKLEEYDHPPPLHPDIEEHLIPIYTDLSNEDLLTRCMGRHIQNANESFNATVWRLAPKHLNSGKNIIEIATFITAGIFNEGYSSLLKIINQLEINIGPECRNFANMYDTQRISRQKRHRLSSTKEAQAARWLAQIATNEFHEEAEGLLYGAVGSPLKFTVEFENNNSINFLDTTVIRNNEILITNWYRKPNFSGRYINYFAANPVQHKINTVTSLVDKAILLSDKQFHDINIQTVKSILINNCYPLEFINRHVINRLRHIKYKMSNVNNRSVTYNNVRDIDSRVSVSIPYIKGFSENVSRILKRFKLNVIHVTNKKLKCVIKCGKDRLSHEDKTGVIYKINCANCDACYFGQTKRHLDTRVKEHILDVKKREGNWSVVSKHRVNGGHEFEWSNVNVLHQEMLLSKRLIAEMIFIKRHTSSLNLQKDTERLPGIYDIVLTKIYCFD</sequence>